<evidence type="ECO:0000313" key="1">
    <source>
        <dbReference type="EMBL" id="MCV2368134.1"/>
    </source>
</evidence>
<keyword evidence="2" id="KW-1185">Reference proteome</keyword>
<evidence type="ECO:0000313" key="2">
    <source>
        <dbReference type="Proteomes" id="UP001209701"/>
    </source>
</evidence>
<protein>
    <submittedName>
        <fullName evidence="1">DUF3348 domain-containing protein</fullName>
    </submittedName>
</protein>
<accession>A0ABT2YDM8</accession>
<dbReference type="EMBL" id="JAJIRN010000003">
    <property type="protein sequence ID" value="MCV2368134.1"/>
    <property type="molecule type" value="Genomic_DNA"/>
</dbReference>
<dbReference type="InterPro" id="IPR021783">
    <property type="entry name" value="DUF3348"/>
</dbReference>
<reference evidence="1 2" key="1">
    <citation type="submission" date="2021-11" db="EMBL/GenBank/DDBJ databases">
        <authorList>
            <person name="Liang Q."/>
            <person name="Mou H."/>
            <person name="Liu Z."/>
        </authorList>
    </citation>
    <scope>NUCLEOTIDE SEQUENCE [LARGE SCALE GENOMIC DNA]</scope>
    <source>
        <strain evidence="1 2">CHU3</strain>
    </source>
</reference>
<comment type="caution">
    <text evidence="1">The sequence shown here is derived from an EMBL/GenBank/DDBJ whole genome shotgun (WGS) entry which is preliminary data.</text>
</comment>
<proteinExistence type="predicted"/>
<organism evidence="1 2">
    <name type="scientific">Roseateles oligotrophus</name>
    <dbReference type="NCBI Taxonomy" id="1769250"/>
    <lineage>
        <taxon>Bacteria</taxon>
        <taxon>Pseudomonadati</taxon>
        <taxon>Pseudomonadota</taxon>
        <taxon>Betaproteobacteria</taxon>
        <taxon>Burkholderiales</taxon>
        <taxon>Sphaerotilaceae</taxon>
        <taxon>Roseateles</taxon>
    </lineage>
</organism>
<dbReference type="Proteomes" id="UP001209701">
    <property type="component" value="Unassembled WGS sequence"/>
</dbReference>
<gene>
    <name evidence="1" type="ORF">LNV07_08480</name>
</gene>
<dbReference type="Pfam" id="PF11828">
    <property type="entry name" value="DUF3348"/>
    <property type="match status" value="1"/>
</dbReference>
<sequence>MLRQWSMAPGSPTPAAARLGAWFGWADAIEISQVLATPPGRAASEAARTESTYWASTELERLQAELASSFNHTELACESESISDGASLTELLVPYLQHFTQQQRVIESRTSAFRMRLRASLARASDELARLAQLDDYIERAMASPQLRAMAGLSALLETRARKHYAVDPLRWRARLCSDLQRLLRAELDQKLQPVLGLIEALSTHIPP</sequence>
<name>A0ABT2YDM8_9BURK</name>